<keyword evidence="2" id="KW-1185">Reference proteome</keyword>
<reference evidence="1" key="1">
    <citation type="submission" date="2021-11" db="EMBL/GenBank/DDBJ databases">
        <title>Streptomyces corallinus and Kineosporia corallina sp. nov., two new coral-derived marine actinobacteria.</title>
        <authorList>
            <person name="Buangrab K."/>
            <person name="Sutthacheep M."/>
            <person name="Yeemin T."/>
            <person name="Harunari E."/>
            <person name="Igarashi Y."/>
            <person name="Sripreechasak P."/>
            <person name="Kanchanasin P."/>
            <person name="Tanasupawat S."/>
            <person name="Phongsopitanun W."/>
        </authorList>
    </citation>
    <scope>NUCLEOTIDE SEQUENCE</scope>
    <source>
        <strain evidence="1">JCM 31032</strain>
    </source>
</reference>
<sequence>MQYIKFDTSVIMLVPDETAVPEMETRLAHDLLDINDVHRILVSARPKAIPARPGVCRIGGHDFLSDWNLPPDRDVPDVCREHVITAIERDHAEMFDYIREATNGELQPRIEHTGGGTMTIIIPLPGATGEDWPVPLYMGLQEDTNDLGRWAGGVGFYLTEDDAMSGTETTVVRSYKYEYTGREWAQQVAEHYRRLRSGTR</sequence>
<accession>A0A9X1NKU6</accession>
<dbReference type="Proteomes" id="UP001138997">
    <property type="component" value="Unassembled WGS sequence"/>
</dbReference>
<proteinExistence type="predicted"/>
<dbReference type="AlphaFoldDB" id="A0A9X1NKU6"/>
<dbReference type="RefSeq" id="WP_231449007.1">
    <property type="nucleotide sequence ID" value="NZ_JAJOMB010000027.1"/>
</dbReference>
<name>A0A9X1NKU6_9ACTN</name>
<organism evidence="1 2">
    <name type="scientific">Kineosporia babensis</name>
    <dbReference type="NCBI Taxonomy" id="499548"/>
    <lineage>
        <taxon>Bacteria</taxon>
        <taxon>Bacillati</taxon>
        <taxon>Actinomycetota</taxon>
        <taxon>Actinomycetes</taxon>
        <taxon>Kineosporiales</taxon>
        <taxon>Kineosporiaceae</taxon>
        <taxon>Kineosporia</taxon>
    </lineage>
</organism>
<evidence type="ECO:0000313" key="1">
    <source>
        <dbReference type="EMBL" id="MCD5316155.1"/>
    </source>
</evidence>
<comment type="caution">
    <text evidence="1">The sequence shown here is derived from an EMBL/GenBank/DDBJ whole genome shotgun (WGS) entry which is preliminary data.</text>
</comment>
<dbReference type="EMBL" id="JAJOMB010000027">
    <property type="protein sequence ID" value="MCD5316155.1"/>
    <property type="molecule type" value="Genomic_DNA"/>
</dbReference>
<protein>
    <submittedName>
        <fullName evidence="1">Uncharacterized protein</fullName>
    </submittedName>
</protein>
<gene>
    <name evidence="1" type="ORF">LR394_35195</name>
</gene>
<evidence type="ECO:0000313" key="2">
    <source>
        <dbReference type="Proteomes" id="UP001138997"/>
    </source>
</evidence>